<dbReference type="Proteomes" id="UP001163046">
    <property type="component" value="Unassembled WGS sequence"/>
</dbReference>
<dbReference type="InterPro" id="IPR036116">
    <property type="entry name" value="FN3_sf"/>
</dbReference>
<feature type="domain" description="Fibronectin type-III" evidence="3">
    <location>
        <begin position="191"/>
        <end position="274"/>
    </location>
</feature>
<feature type="domain" description="Fibronectin type-III" evidence="3">
    <location>
        <begin position="515"/>
        <end position="600"/>
    </location>
</feature>
<feature type="compositionally biased region" description="Basic and acidic residues" evidence="1">
    <location>
        <begin position="2421"/>
        <end position="2431"/>
    </location>
</feature>
<dbReference type="InterPro" id="IPR038081">
    <property type="entry name" value="CalX-like_sf"/>
</dbReference>
<name>A0A9X0CMV6_9CNID</name>
<dbReference type="SMART" id="SM00060">
    <property type="entry name" value="FN3"/>
    <property type="match status" value="7"/>
</dbReference>
<reference evidence="4" key="1">
    <citation type="submission" date="2023-01" db="EMBL/GenBank/DDBJ databases">
        <title>Genome assembly of the deep-sea coral Lophelia pertusa.</title>
        <authorList>
            <person name="Herrera S."/>
            <person name="Cordes E."/>
        </authorList>
    </citation>
    <scope>NUCLEOTIDE SEQUENCE</scope>
    <source>
        <strain evidence="4">USNM1676648</strain>
        <tissue evidence="4">Polyp</tissue>
    </source>
</reference>
<dbReference type="PANTHER" id="PTHR16897:SF2">
    <property type="entry name" value="OS03G0226600 PROTEIN"/>
    <property type="match status" value="1"/>
</dbReference>
<dbReference type="OrthoDB" id="5982725at2759"/>
<proteinExistence type="predicted"/>
<evidence type="ECO:0000256" key="2">
    <source>
        <dbReference type="SAM" id="Phobius"/>
    </source>
</evidence>
<gene>
    <name evidence="4" type="ORF">OS493_002727</name>
</gene>
<feature type="domain" description="Fibronectin type-III" evidence="3">
    <location>
        <begin position="640"/>
        <end position="711"/>
    </location>
</feature>
<dbReference type="EMBL" id="MU827302">
    <property type="protein sequence ID" value="KAJ7365985.1"/>
    <property type="molecule type" value="Genomic_DNA"/>
</dbReference>
<feature type="domain" description="Fibronectin type-III" evidence="3">
    <location>
        <begin position="839"/>
        <end position="923"/>
    </location>
</feature>
<sequence>MESGISYVEWCAGTTKNSCNIISLTSVDPEATSIKHYMSEPLTSGTVVFVKVVVTNGAGLTSMVFAPPLLIDTTPPSVGNVTVGETAGTTYFKKGDSTAAKWSGFVDGESRLSHFEWAICQASTKDKCIGPYVNVGVKTTIKIDLLGIENGVSYVVVVRAFNKVGLFSEATSNQFILDGAKPSAGTVYDGFQRRKDIEFQSSTTQLSANWLPFADVNGRIADYEMCVGTEPGTCDVSSFVSLGIKVTGTVTGLSLNHNERYFVSVRATSESGYSTTATSNGVTVDSTPAVSGEVRDGHTLMDIDYQAENTYIYANWEEFEDEESDVTGYTWCAGTGKGICDIISKTDVGDRTSASQQILPPLPDGIAIFVTVSTINNAGASTSVSSDGFKVDNTAPILSRVTDLQLGVGDGDVDYLTARDNYCVSWDAVDPESGILNSKVSVCSELNTNDCLLHNLDVGNQTFVCVADLEFKEGIKYVTKIRAENNVGLFIELYSDGFVVDSTPPLMGEIMYIETSSPIVEDATEQFTNSLIAVQWNGFWDKESGIRASYVCVGTQPGECNSKNFTDVRNSTTYTFRDLPLNQGETYFVSVKAVNRAGLTSDVKTSDGIVVDKTGPINGGVILDGNKEGEDVDIQQSRILIAAHWSDFEDLESDVIKLTWCAGLSSGTCDLVKETQLDHHSTFVLSVLTNPIVNGQRYYVTVKATNSAGVTTSLTSDGVTVDDTPPISGTVIDGMVLDVDYVNGEDDMRARWFGFVDLESGIESYEVALCDARNLSSCPQPFNAVGQATNVTITGLDLESGVQYMFIVRAINYAGLKVEAFSNGFTIDFTPPMEGKVWVGAGIEHVIYQSDATKMAVSWIPFKDFQSGIAKYEVCLSSVLQNCSVTTFLDVGLNTSYTIDGLHLTHGKTYYTIVRGTNGIGLSSEKTSHGVLIDLTLPTLKDDPTTRPPSVKFNGSLLQTNNLTLPKDNQTSSPITLRCSEEHLTSSWEEFEDQESGLVQYDWCVGTAKALCDVVSMRSVGMKTRNAAIVNRLRSGTKLYSTVYALNGAKSSRRMISDPCTVITIGPKLAEVIDISGFDTSNFTDIDWKATMQSLSLRWKVIGSYLDEISRLRVQVAVTRLSSNLSVPRLLQEMSWNGEPLKQPFMDVLSWQRNVTIRSVTFEPWKRYRGIVRVWNEGGIFTEASSDGLKMEPSPPPTRGLAIRDKAAENEHLRWWPNLRIPPVNQSAVDTDITFISSPAELELTVSSDVSNITSNKTDFILEHDMFSPTAEFKIVVKRETSDTNGTNTTSQSRTMKVFPGFADSDGPCCAKQSIKTPSVLSDTHFKPTLPTEDFGVSLAVLPNDVVAIGCKGKVVLQSLKNQSSSHSIILDDHSDLNASVKIASHQNRTGFLLNDKLYVYQRTASDPGDNVLGKTIVIGKCKSVSQSDCSENETWADNLGQAFALNEHVIAVTGINSTTNNSVVAVFRENAGKWMFAKAIGEEVKDPNFGHSISLNERIMAIAAGDGRNCCVFIYSIPTLVLRKTICLADSVNRVAPLSMHLTETDALVVLSKTRRLLKVFQFNTTSNSYFEECEYRAGRDIDELSGNLDVNTREEGFIVAVGIEALDGAEGVQLFGFQGIYSNNPHKRKGTSECVNLGSLLARHSGLRVDGMGTRTSVSFKGNTILFGIPGILTWPRNDQWLSTGRVFMAEYCPLNHFRSSVAGLQSLRPITCLPCEKGRKSFGGFVETCSVCAGRKCFSAQINESSSFSSGICDGTSCVSALYLSNTTNGVNVHLTNGSLFVAGSEHVYTVELLETTQAGESTSSLSESFVIDSTAPAPGVVYDGLGSDQNMNCSENSTFGENSQCSTRNFEDTDVKFTNNTREIHARWIDFLDNESDIVEYFWCVGRKPMTDDIRVCESTGMRPNGSHYGLSLQHGDSYYVTVIACNAARMCSAAHSDGVTIDATPPVMKYVRDGVMGPDMDYQVFTDIIFAYFLASDPDSGVASYEVAWGTGPDLVDITDFEEIINTTIWRAKVKDGVLEIGKKYYATVRATNGAGLLSDWLSSDGIVVGKSEYVFDNSSTASFFFDTVNVNDDGTRKDGGVGKTYGTLSVPEGAVEEEVKLRCYSLDEETLNENKTEEGPVSNPIKTKPKQFMLGNYSFQIKALDPLNDTVQEGFRFAKPIKLSMFYDVDNLIKANKEHVNNELTKDDIDPVLYLWDPKNETWFDAALTCPEPWSHVNRSIKLLEVHVCHLTQFAFFFSFVAQYGVILFDKNHSIYLSNGHIEVSRRMKATRLEIPVRRSKGSQGNITVQWSLFQNDSSDSLDLIWPTSGKVSMTDGQWNDSFILNVDNDRKQAPESVIWVQLENPTGGALLASRDKTTAKILIASNLRANQSKWILITVSVCVASLLVLSLAVFWGINRYRKRTTRKISKVRRKETEMPHLKTADDDDHDESIHGPASTHNSDNEMETSFTTFQPKVAANPLYESAGRTGQCAATGLSNPLYEPTSVTGMGGANSITNPLYESTLA</sequence>
<dbReference type="PANTHER" id="PTHR16897">
    <property type="entry name" value="OS10G0105400 PROTEIN"/>
    <property type="match status" value="1"/>
</dbReference>
<feature type="domain" description="Fibronectin type-III" evidence="3">
    <location>
        <begin position="733"/>
        <end position="817"/>
    </location>
</feature>
<evidence type="ECO:0000313" key="5">
    <source>
        <dbReference type="Proteomes" id="UP001163046"/>
    </source>
</evidence>
<feature type="domain" description="Fibronectin type-III" evidence="3">
    <location>
        <begin position="1850"/>
        <end position="1937"/>
    </location>
</feature>
<accession>A0A9X0CMV6</accession>
<dbReference type="SUPFAM" id="SSF141072">
    <property type="entry name" value="CalX-like"/>
    <property type="match status" value="1"/>
</dbReference>
<evidence type="ECO:0000259" key="3">
    <source>
        <dbReference type="SMART" id="SM00060"/>
    </source>
</evidence>
<feature type="region of interest" description="Disordered" evidence="1">
    <location>
        <begin position="2418"/>
        <end position="2452"/>
    </location>
</feature>
<feature type="transmembrane region" description="Helical" evidence="2">
    <location>
        <begin position="2381"/>
        <end position="2404"/>
    </location>
</feature>
<evidence type="ECO:0000313" key="4">
    <source>
        <dbReference type="EMBL" id="KAJ7365985.1"/>
    </source>
</evidence>
<comment type="caution">
    <text evidence="4">The sequence shown here is derived from an EMBL/GenBank/DDBJ whole genome shotgun (WGS) entry which is preliminary data.</text>
</comment>
<organism evidence="4 5">
    <name type="scientific">Desmophyllum pertusum</name>
    <dbReference type="NCBI Taxonomy" id="174260"/>
    <lineage>
        <taxon>Eukaryota</taxon>
        <taxon>Metazoa</taxon>
        <taxon>Cnidaria</taxon>
        <taxon>Anthozoa</taxon>
        <taxon>Hexacorallia</taxon>
        <taxon>Scleractinia</taxon>
        <taxon>Caryophylliina</taxon>
        <taxon>Caryophylliidae</taxon>
        <taxon>Desmophyllum</taxon>
    </lineage>
</organism>
<protein>
    <recommendedName>
        <fullName evidence="3">Fibronectin type-III domain-containing protein</fullName>
    </recommendedName>
</protein>
<keyword evidence="5" id="KW-1185">Reference proteome</keyword>
<keyword evidence="2" id="KW-1133">Transmembrane helix</keyword>
<dbReference type="Gene3D" id="2.60.40.2030">
    <property type="match status" value="1"/>
</dbReference>
<keyword evidence="2" id="KW-0472">Membrane</keyword>
<evidence type="ECO:0000256" key="1">
    <source>
        <dbReference type="SAM" id="MobiDB-lite"/>
    </source>
</evidence>
<dbReference type="SUPFAM" id="SSF49265">
    <property type="entry name" value="Fibronectin type III"/>
    <property type="match status" value="4"/>
</dbReference>
<dbReference type="InterPro" id="IPR003961">
    <property type="entry name" value="FN3_dom"/>
</dbReference>
<keyword evidence="2" id="KW-0812">Transmembrane</keyword>
<feature type="domain" description="Fibronectin type-III" evidence="3">
    <location>
        <begin position="971"/>
        <end position="1052"/>
    </location>
</feature>